<evidence type="ECO:0000313" key="3">
    <source>
        <dbReference type="Proteomes" id="UP000272025"/>
    </source>
</evidence>
<name>A0A3N2PPV1_SODAK</name>
<organism evidence="2 3">
    <name type="scientific">Sodiomyces alkalinus (strain CBS 110278 / VKM F-3762 / F11)</name>
    <name type="common">Alkaliphilic filamentous fungus</name>
    <dbReference type="NCBI Taxonomy" id="1314773"/>
    <lineage>
        <taxon>Eukaryota</taxon>
        <taxon>Fungi</taxon>
        <taxon>Dikarya</taxon>
        <taxon>Ascomycota</taxon>
        <taxon>Pezizomycotina</taxon>
        <taxon>Sordariomycetes</taxon>
        <taxon>Hypocreomycetidae</taxon>
        <taxon>Glomerellales</taxon>
        <taxon>Plectosphaerellaceae</taxon>
        <taxon>Sodiomyces</taxon>
    </lineage>
</organism>
<protein>
    <submittedName>
        <fullName evidence="2">Uncharacterized protein</fullName>
    </submittedName>
</protein>
<feature type="region of interest" description="Disordered" evidence="1">
    <location>
        <begin position="88"/>
        <end position="110"/>
    </location>
</feature>
<reference evidence="2 3" key="1">
    <citation type="journal article" date="2018" name="Mol. Ecol.">
        <title>The obligate alkalophilic soda-lake fungus Sodiomyces alkalinus has shifted to a protein diet.</title>
        <authorList>
            <person name="Grum-Grzhimaylo A.A."/>
            <person name="Falkoski D.L."/>
            <person name="van den Heuvel J."/>
            <person name="Valero-Jimenez C.A."/>
            <person name="Min B."/>
            <person name="Choi I.G."/>
            <person name="Lipzen A."/>
            <person name="Daum C.G."/>
            <person name="Aanen D.K."/>
            <person name="Tsang A."/>
            <person name="Henrissat B."/>
            <person name="Bilanenko E.N."/>
            <person name="de Vries R.P."/>
            <person name="van Kan J.A.L."/>
            <person name="Grigoriev I.V."/>
            <person name="Debets A.J.M."/>
        </authorList>
    </citation>
    <scope>NUCLEOTIDE SEQUENCE [LARGE SCALE GENOMIC DNA]</scope>
    <source>
        <strain evidence="2 3">F11</strain>
    </source>
</reference>
<dbReference type="Proteomes" id="UP000272025">
    <property type="component" value="Unassembled WGS sequence"/>
</dbReference>
<evidence type="ECO:0000313" key="2">
    <source>
        <dbReference type="EMBL" id="ROT36531.1"/>
    </source>
</evidence>
<sequence>MRMVQLTTVPTEGVYPWSNYEPVKENGVGNEEPFRMTLPRVTIISCVVCDNDPRGQDTDELRPSGVWYRHGRAESNVLTDSTWTRGLFRPPSSRSIGENPGQFERSVFRE</sequence>
<keyword evidence="3" id="KW-1185">Reference proteome</keyword>
<evidence type="ECO:0000256" key="1">
    <source>
        <dbReference type="SAM" id="MobiDB-lite"/>
    </source>
</evidence>
<proteinExistence type="predicted"/>
<accession>A0A3N2PPV1</accession>
<dbReference type="RefSeq" id="XP_028464337.1">
    <property type="nucleotide sequence ID" value="XM_028607342.1"/>
</dbReference>
<dbReference type="GeneID" id="39575820"/>
<gene>
    <name evidence="2" type="ORF">SODALDRAFT_221443</name>
</gene>
<dbReference type="EMBL" id="ML119059">
    <property type="protein sequence ID" value="ROT36531.1"/>
    <property type="molecule type" value="Genomic_DNA"/>
</dbReference>
<dbReference type="AlphaFoldDB" id="A0A3N2PPV1"/>